<reference evidence="8" key="1">
    <citation type="submission" date="2020-06" db="EMBL/GenBank/DDBJ databases">
        <authorList>
            <person name="Onetto C."/>
        </authorList>
    </citation>
    <scope>NUCLEOTIDE SEQUENCE</scope>
</reference>
<protein>
    <recommendedName>
        <fullName evidence="5">Iron-sulfur cluster assembly factor IBA57 homolog, mitochondrial</fullName>
    </recommendedName>
</protein>
<evidence type="ECO:0000256" key="4">
    <source>
        <dbReference type="ARBA" id="ARBA00093447"/>
    </source>
</evidence>
<dbReference type="EMBL" id="CAIJEN010000001">
    <property type="protein sequence ID" value="CAD0081887.1"/>
    <property type="molecule type" value="Genomic_DNA"/>
</dbReference>
<dbReference type="PANTHER" id="PTHR22602:SF0">
    <property type="entry name" value="TRANSFERASE CAF17, MITOCHONDRIAL-RELATED"/>
    <property type="match status" value="1"/>
</dbReference>
<dbReference type="InterPro" id="IPR017703">
    <property type="entry name" value="YgfZ/GCV_T_CS"/>
</dbReference>
<keyword evidence="3" id="KW-0496">Mitochondrion</keyword>
<dbReference type="GO" id="GO:0016226">
    <property type="term" value="P:iron-sulfur cluster assembly"/>
    <property type="evidence" value="ECO:0007669"/>
    <property type="project" value="TreeGrafter"/>
</dbReference>
<comment type="subcellular location">
    <subcellularLocation>
        <location evidence="1">Mitochondrion matrix</location>
    </subcellularLocation>
</comment>
<organism evidence="8 9">
    <name type="scientific">Aureobasidium vineae</name>
    <dbReference type="NCBI Taxonomy" id="2773715"/>
    <lineage>
        <taxon>Eukaryota</taxon>
        <taxon>Fungi</taxon>
        <taxon>Dikarya</taxon>
        <taxon>Ascomycota</taxon>
        <taxon>Pezizomycotina</taxon>
        <taxon>Dothideomycetes</taxon>
        <taxon>Dothideomycetidae</taxon>
        <taxon>Dothideales</taxon>
        <taxon>Saccotheciaceae</taxon>
        <taxon>Aureobasidium</taxon>
    </lineage>
</organism>
<keyword evidence="2" id="KW-0809">Transit peptide</keyword>
<sequence>MAAATPRQPFVCLRRLSKTKRTYSTTTATSPLPPSPPPSGAAKLSTRRLISLHGPDAPKFLQGILTNNVNPTSHAPFFAAFLTAQGKVLHDVFVYPTLGSNFHAENNKSGDAGFLVEVDEQQTSNLLKHLKRHKLRSKFALRVLEEGELDIWAAWREDQKWTPHSNISGEGCNTDTEGNITMVDTRATGLGQRILLPSTTSLGTHASMQGLHDAGLDAYTIRRYMRGVPEGQDEIPRDDVLPMNTNFDIMGGIDFKKGCYVGQELTIRTHHTGVVRRRVLPVCLFDASSAPPEKIVYDAETAFATPERNTEIKIQGKRGKPGKWINGVGNVGLAMCRLELMTDLQVTGEPSTFSSEDRFIVKGAGAEEEAQTLGIKAFVPDWMKSKIRAPKLQRRVE</sequence>
<dbReference type="PANTHER" id="PTHR22602">
    <property type="entry name" value="TRANSFERASE CAF17, MITOCHONDRIAL-RELATED"/>
    <property type="match status" value="1"/>
</dbReference>
<evidence type="ECO:0000256" key="6">
    <source>
        <dbReference type="SAM" id="MobiDB-lite"/>
    </source>
</evidence>
<keyword evidence="9" id="KW-1185">Reference proteome</keyword>
<evidence type="ECO:0000256" key="1">
    <source>
        <dbReference type="ARBA" id="ARBA00004305"/>
    </source>
</evidence>
<dbReference type="InterPro" id="IPR045179">
    <property type="entry name" value="YgfZ/GcvT"/>
</dbReference>
<dbReference type="Proteomes" id="UP000716446">
    <property type="component" value="Unassembled WGS sequence"/>
</dbReference>
<dbReference type="AlphaFoldDB" id="A0A9N8J7R0"/>
<proteinExistence type="inferred from homology"/>
<comment type="similarity">
    <text evidence="4">Belongs to the GcvT family. CAF17/IBA57 subfamily.</text>
</comment>
<accession>A0A9N8J7R0</accession>
<evidence type="ECO:0000259" key="7">
    <source>
        <dbReference type="Pfam" id="PF25455"/>
    </source>
</evidence>
<dbReference type="InterPro" id="IPR027266">
    <property type="entry name" value="TrmE/GcvT-like"/>
</dbReference>
<dbReference type="InterPro" id="IPR057460">
    <property type="entry name" value="CAF17_C"/>
</dbReference>
<gene>
    <name evidence="8" type="ORF">AWRI4619_LOCUS454</name>
</gene>
<dbReference type="Gene3D" id="3.30.1360.120">
    <property type="entry name" value="Probable tRNA modification gtpase trme, domain 1"/>
    <property type="match status" value="1"/>
</dbReference>
<dbReference type="Pfam" id="PF25455">
    <property type="entry name" value="Beta-barrel_CAF17_C"/>
    <property type="match status" value="1"/>
</dbReference>
<feature type="region of interest" description="Disordered" evidence="6">
    <location>
        <begin position="21"/>
        <end position="43"/>
    </location>
</feature>
<feature type="domain" description="CAF17 C-terminal" evidence="7">
    <location>
        <begin position="276"/>
        <end position="384"/>
    </location>
</feature>
<name>A0A9N8J7R0_9PEZI</name>
<dbReference type="SUPFAM" id="SSF103025">
    <property type="entry name" value="Folate-binding domain"/>
    <property type="match status" value="1"/>
</dbReference>
<comment type="caution">
    <text evidence="8">The sequence shown here is derived from an EMBL/GenBank/DDBJ whole genome shotgun (WGS) entry which is preliminary data.</text>
</comment>
<evidence type="ECO:0000313" key="8">
    <source>
        <dbReference type="EMBL" id="CAD0081887.1"/>
    </source>
</evidence>
<dbReference type="NCBIfam" id="TIGR03317">
    <property type="entry name" value="ygfZ_signature"/>
    <property type="match status" value="1"/>
</dbReference>
<evidence type="ECO:0000256" key="2">
    <source>
        <dbReference type="ARBA" id="ARBA00022946"/>
    </source>
</evidence>
<evidence type="ECO:0000256" key="3">
    <source>
        <dbReference type="ARBA" id="ARBA00023128"/>
    </source>
</evidence>
<evidence type="ECO:0000256" key="5">
    <source>
        <dbReference type="ARBA" id="ARBA00093637"/>
    </source>
</evidence>
<dbReference type="GO" id="GO:0005759">
    <property type="term" value="C:mitochondrial matrix"/>
    <property type="evidence" value="ECO:0007669"/>
    <property type="project" value="UniProtKB-SubCell"/>
</dbReference>
<evidence type="ECO:0000313" key="9">
    <source>
        <dbReference type="Proteomes" id="UP000716446"/>
    </source>
</evidence>